<evidence type="ECO:0008006" key="5">
    <source>
        <dbReference type="Google" id="ProtNLM"/>
    </source>
</evidence>
<keyword evidence="2" id="KW-0812">Transmembrane</keyword>
<proteinExistence type="predicted"/>
<evidence type="ECO:0000256" key="1">
    <source>
        <dbReference type="SAM" id="MobiDB-lite"/>
    </source>
</evidence>
<feature type="compositionally biased region" description="Gly residues" evidence="1">
    <location>
        <begin position="80"/>
        <end position="91"/>
    </location>
</feature>
<reference evidence="3" key="1">
    <citation type="submission" date="2022-11" db="EMBL/GenBank/DDBJ databases">
        <authorList>
            <person name="Somphong A."/>
            <person name="Phongsopitanun W."/>
        </authorList>
    </citation>
    <scope>NUCLEOTIDE SEQUENCE</scope>
    <source>
        <strain evidence="3">Pm04-4</strain>
    </source>
</reference>
<keyword evidence="4" id="KW-1185">Reference proteome</keyword>
<comment type="caution">
    <text evidence="3">The sequence shown here is derived from an EMBL/GenBank/DDBJ whole genome shotgun (WGS) entry which is preliminary data.</text>
</comment>
<name>A0ABT4B3G5_9ACTN</name>
<dbReference type="EMBL" id="JAPNTZ010000008">
    <property type="protein sequence ID" value="MCY1141039.1"/>
    <property type="molecule type" value="Genomic_DNA"/>
</dbReference>
<sequence length="91" mass="9653">MTWIAVSAAVIAALCAGLWVWGRRRRKPVDKLAAARKAAGQIRRERKRPGDDIFRRGRGVPDRHTGAVGENDHFRAAAGFDGGSGGGGGSD</sequence>
<dbReference type="Proteomes" id="UP001151002">
    <property type="component" value="Unassembled WGS sequence"/>
</dbReference>
<dbReference type="RefSeq" id="WP_267565408.1">
    <property type="nucleotide sequence ID" value="NZ_JAPNTZ010000008.1"/>
</dbReference>
<organism evidence="3 4">
    <name type="scientific">Paractinoplanes pyxinae</name>
    <dbReference type="NCBI Taxonomy" id="2997416"/>
    <lineage>
        <taxon>Bacteria</taxon>
        <taxon>Bacillati</taxon>
        <taxon>Actinomycetota</taxon>
        <taxon>Actinomycetes</taxon>
        <taxon>Micromonosporales</taxon>
        <taxon>Micromonosporaceae</taxon>
        <taxon>Paractinoplanes</taxon>
    </lineage>
</organism>
<keyword evidence="2" id="KW-1133">Transmembrane helix</keyword>
<feature type="compositionally biased region" description="Basic and acidic residues" evidence="1">
    <location>
        <begin position="48"/>
        <end position="75"/>
    </location>
</feature>
<feature type="transmembrane region" description="Helical" evidence="2">
    <location>
        <begin position="6"/>
        <end position="22"/>
    </location>
</feature>
<gene>
    <name evidence="3" type="ORF">OWR29_23830</name>
</gene>
<protein>
    <recommendedName>
        <fullName evidence="5">Secreted protein</fullName>
    </recommendedName>
</protein>
<accession>A0ABT4B3G5</accession>
<evidence type="ECO:0000313" key="4">
    <source>
        <dbReference type="Proteomes" id="UP001151002"/>
    </source>
</evidence>
<feature type="region of interest" description="Disordered" evidence="1">
    <location>
        <begin position="40"/>
        <end position="91"/>
    </location>
</feature>
<keyword evidence="2" id="KW-0472">Membrane</keyword>
<evidence type="ECO:0000313" key="3">
    <source>
        <dbReference type="EMBL" id="MCY1141039.1"/>
    </source>
</evidence>
<evidence type="ECO:0000256" key="2">
    <source>
        <dbReference type="SAM" id="Phobius"/>
    </source>
</evidence>